<dbReference type="InterPro" id="IPR001320">
    <property type="entry name" value="Iontro_rcpt_C"/>
</dbReference>
<feature type="transmembrane region" description="Helical" evidence="9">
    <location>
        <begin position="540"/>
        <end position="562"/>
    </location>
</feature>
<name>A0ABM1MX97_NICVS</name>
<dbReference type="InterPro" id="IPR052192">
    <property type="entry name" value="Insect_Ionotropic_Sensory_Rcpt"/>
</dbReference>
<keyword evidence="11" id="KW-1185">Reference proteome</keyword>
<proteinExistence type="inferred from homology"/>
<dbReference type="Proteomes" id="UP000695000">
    <property type="component" value="Unplaced"/>
</dbReference>
<evidence type="ECO:0000256" key="4">
    <source>
        <dbReference type="ARBA" id="ARBA00022692"/>
    </source>
</evidence>
<evidence type="ECO:0000256" key="1">
    <source>
        <dbReference type="ARBA" id="ARBA00004651"/>
    </source>
</evidence>
<keyword evidence="5 9" id="KW-1133">Transmembrane helix</keyword>
<accession>A0ABM1MX97</accession>
<dbReference type="RefSeq" id="XP_017779197.1">
    <property type="nucleotide sequence ID" value="XM_017923708.1"/>
</dbReference>
<evidence type="ECO:0000256" key="7">
    <source>
        <dbReference type="ARBA" id="ARBA00023170"/>
    </source>
</evidence>
<evidence type="ECO:0000256" key="6">
    <source>
        <dbReference type="ARBA" id="ARBA00023136"/>
    </source>
</evidence>
<dbReference type="PANTHER" id="PTHR42643:SF33">
    <property type="entry name" value="GLUTAMATE RECEPTOR 2-LIKE PROTEIN"/>
    <property type="match status" value="1"/>
</dbReference>
<feature type="domain" description="Ionotropic glutamate receptor C-terminal" evidence="10">
    <location>
        <begin position="282"/>
        <end position="499"/>
    </location>
</feature>
<comment type="subcellular location">
    <subcellularLocation>
        <location evidence="1">Cell membrane</location>
        <topology evidence="1">Multi-pass membrane protein</topology>
    </subcellularLocation>
</comment>
<gene>
    <name evidence="12" type="primary">LOC108564607</name>
</gene>
<organism evidence="11 12">
    <name type="scientific">Nicrophorus vespilloides</name>
    <name type="common">Boreal carrion beetle</name>
    <dbReference type="NCBI Taxonomy" id="110193"/>
    <lineage>
        <taxon>Eukaryota</taxon>
        <taxon>Metazoa</taxon>
        <taxon>Ecdysozoa</taxon>
        <taxon>Arthropoda</taxon>
        <taxon>Hexapoda</taxon>
        <taxon>Insecta</taxon>
        <taxon>Pterygota</taxon>
        <taxon>Neoptera</taxon>
        <taxon>Endopterygota</taxon>
        <taxon>Coleoptera</taxon>
        <taxon>Polyphaga</taxon>
        <taxon>Staphyliniformia</taxon>
        <taxon>Silphidae</taxon>
        <taxon>Nicrophorinae</taxon>
        <taxon>Nicrophorus</taxon>
    </lineage>
</organism>
<evidence type="ECO:0000313" key="11">
    <source>
        <dbReference type="Proteomes" id="UP000695000"/>
    </source>
</evidence>
<evidence type="ECO:0000256" key="8">
    <source>
        <dbReference type="ARBA" id="ARBA00023180"/>
    </source>
</evidence>
<keyword evidence="8" id="KW-0325">Glycoprotein</keyword>
<evidence type="ECO:0000256" key="9">
    <source>
        <dbReference type="SAM" id="Phobius"/>
    </source>
</evidence>
<evidence type="ECO:0000256" key="2">
    <source>
        <dbReference type="ARBA" id="ARBA00008685"/>
    </source>
</evidence>
<evidence type="ECO:0000256" key="5">
    <source>
        <dbReference type="ARBA" id="ARBA00022989"/>
    </source>
</evidence>
<dbReference type="SUPFAM" id="SSF53850">
    <property type="entry name" value="Periplasmic binding protein-like II"/>
    <property type="match status" value="1"/>
</dbReference>
<dbReference type="PANTHER" id="PTHR42643">
    <property type="entry name" value="IONOTROPIC RECEPTOR 20A-RELATED"/>
    <property type="match status" value="1"/>
</dbReference>
<evidence type="ECO:0000259" key="10">
    <source>
        <dbReference type="Pfam" id="PF00060"/>
    </source>
</evidence>
<evidence type="ECO:0000256" key="3">
    <source>
        <dbReference type="ARBA" id="ARBA00022475"/>
    </source>
</evidence>
<dbReference type="Gene3D" id="1.10.287.70">
    <property type="match status" value="1"/>
</dbReference>
<feature type="transmembrane region" description="Helical" evidence="9">
    <location>
        <begin position="354"/>
        <end position="375"/>
    </location>
</feature>
<keyword evidence="7" id="KW-0675">Receptor</keyword>
<protein>
    <submittedName>
        <fullName evidence="12">Glutamate receptor ionotropic, kainate 5-like</fullName>
    </submittedName>
</protein>
<feature type="transmembrane region" description="Helical" evidence="9">
    <location>
        <begin position="281"/>
        <end position="302"/>
    </location>
</feature>
<sequence>MNLVKHQKQPTKVNAFFCTSKANIVKVSKKFSTIEVRSIIYSKFENEINLFKPLEHQLFLLDYSCPYSKDLLEMVNENKLFNYPLRWIILNTLQLDEKYKIFINSRVYLVDGKVVSLYKITEEKPYIYNQIYNGNKDNFHTLSDVKDRADLQKTRMNISIAYIYDETFNNFESLKPTLYDAFCKHNYILMLSIVAMLNVTPNYHYFRSWGVPDKKTGMYDGVVGDLQREQSELGATVCFFLKDRFKILEYIAPSTPTNEKFIFRGPPLSAVSNIYALPFNFAVWIACVLLFLMTMFVVYVIIKWEWFTSKDELIMNPFALKPTLVDVIQMEIGAMCQQGSETEPMSRSGRIATFFIFLSFMFLYTAYSANIVVLLQATSNSITTLEDLVTSRISLGVDDTVYNKFFFEIENGETQLAIRRLKVMPPNNPKNYIPLRVGVEKIRTEFFGFHAECDPVYKIVSATFSESEKCGLQEIKYWSFSDPWVPVRKNTTYKELIKIGYRHLMERGIQNRVFSRIYAKKPICQNSGANFVSVSIRDCYFALLIYVCGLTIAVLMFLLELFSKKLKQKFRTVKY</sequence>
<keyword evidence="4 9" id="KW-0812">Transmembrane</keyword>
<keyword evidence="3" id="KW-1003">Cell membrane</keyword>
<dbReference type="GeneID" id="108564607"/>
<keyword evidence="6 9" id="KW-0472">Membrane</keyword>
<reference evidence="12" key="1">
    <citation type="submission" date="2025-08" db="UniProtKB">
        <authorList>
            <consortium name="RefSeq"/>
        </authorList>
    </citation>
    <scope>IDENTIFICATION</scope>
    <source>
        <tissue evidence="12">Whole Larva</tissue>
    </source>
</reference>
<evidence type="ECO:0000313" key="12">
    <source>
        <dbReference type="RefSeq" id="XP_017779197.1"/>
    </source>
</evidence>
<comment type="similarity">
    <text evidence="2">Belongs to the glutamate-gated ion channel (TC 1.A.10.1) family.</text>
</comment>
<dbReference type="Pfam" id="PF00060">
    <property type="entry name" value="Lig_chan"/>
    <property type="match status" value="1"/>
</dbReference>